<dbReference type="AlphaFoldDB" id="A0A6I3RYE0"/>
<proteinExistence type="predicted"/>
<dbReference type="InterPro" id="IPR012349">
    <property type="entry name" value="Split_barrel_FMN-bd"/>
</dbReference>
<dbReference type="PANTHER" id="PTHR34071:SF2">
    <property type="entry name" value="FLAVIN-NUCLEOTIDE-BINDING PROTEIN"/>
    <property type="match status" value="1"/>
</dbReference>
<dbReference type="SUPFAM" id="SSF50475">
    <property type="entry name" value="FMN-binding split barrel"/>
    <property type="match status" value="1"/>
</dbReference>
<dbReference type="InterPro" id="IPR024747">
    <property type="entry name" value="Pyridox_Oxase-rel"/>
</dbReference>
<accession>A0A6I3RYE0</accession>
<organism evidence="1 2">
    <name type="scientific">Parasutterella excrementihominis</name>
    <dbReference type="NCBI Taxonomy" id="487175"/>
    <lineage>
        <taxon>Bacteria</taxon>
        <taxon>Pseudomonadati</taxon>
        <taxon>Pseudomonadota</taxon>
        <taxon>Betaproteobacteria</taxon>
        <taxon>Burkholderiales</taxon>
        <taxon>Sutterellaceae</taxon>
        <taxon>Parasutterella</taxon>
    </lineage>
</organism>
<evidence type="ECO:0000313" key="2">
    <source>
        <dbReference type="Proteomes" id="UP000462362"/>
    </source>
</evidence>
<name>A0A6I3RYE0_9BURK</name>
<reference evidence="1 2" key="1">
    <citation type="journal article" date="2019" name="Nat. Med.">
        <title>A library of human gut bacterial isolates paired with longitudinal multiomics data enables mechanistic microbiome research.</title>
        <authorList>
            <person name="Poyet M."/>
            <person name="Groussin M."/>
            <person name="Gibbons S.M."/>
            <person name="Avila-Pacheco J."/>
            <person name="Jiang X."/>
            <person name="Kearney S.M."/>
            <person name="Perrotta A.R."/>
            <person name="Berdy B."/>
            <person name="Zhao S."/>
            <person name="Lieberman T.D."/>
            <person name="Swanson P.K."/>
            <person name="Smith M."/>
            <person name="Roesemann S."/>
            <person name="Alexander J.E."/>
            <person name="Rich S.A."/>
            <person name="Livny J."/>
            <person name="Vlamakis H."/>
            <person name="Clish C."/>
            <person name="Bullock K."/>
            <person name="Deik A."/>
            <person name="Scott J."/>
            <person name="Pierce K.A."/>
            <person name="Xavier R.J."/>
            <person name="Alm E.J."/>
        </authorList>
    </citation>
    <scope>NUCLEOTIDE SEQUENCE [LARGE SCALE GENOMIC DNA]</scope>
    <source>
        <strain evidence="1 2">BIOML-A2</strain>
    </source>
</reference>
<dbReference type="Pfam" id="PF12900">
    <property type="entry name" value="Pyridox_ox_2"/>
    <property type="match status" value="1"/>
</dbReference>
<dbReference type="RefSeq" id="WP_008810544.1">
    <property type="nucleotide sequence ID" value="NZ_CAJUON010000003.1"/>
</dbReference>
<dbReference type="Proteomes" id="UP000462362">
    <property type="component" value="Unassembled WGS sequence"/>
</dbReference>
<dbReference type="GeneID" id="43349193"/>
<comment type="caution">
    <text evidence="1">The sequence shown here is derived from an EMBL/GenBank/DDBJ whole genome shotgun (WGS) entry which is preliminary data.</text>
</comment>
<dbReference type="Gene3D" id="2.30.110.10">
    <property type="entry name" value="Electron Transport, Fmn-binding Protein, Chain A"/>
    <property type="match status" value="1"/>
</dbReference>
<dbReference type="PANTHER" id="PTHR34071">
    <property type="entry name" value="5-NITROIMIDAZOLE ANTIBIOTICS RESISTANCE PROTEIN, NIMA-FAMILY-RELATED PROTEIN-RELATED"/>
    <property type="match status" value="1"/>
</dbReference>
<evidence type="ECO:0000313" key="1">
    <source>
        <dbReference type="EMBL" id="MTU42601.1"/>
    </source>
</evidence>
<dbReference type="EMBL" id="WNCL01000006">
    <property type="protein sequence ID" value="MTU42601.1"/>
    <property type="molecule type" value="Genomic_DNA"/>
</dbReference>
<gene>
    <name evidence="1" type="ORF">GMD42_02970</name>
</gene>
<protein>
    <submittedName>
        <fullName evidence="1">Pyridoxamine 5'-phosphate oxidase family protein</fullName>
    </submittedName>
</protein>
<sequence length="164" mass="18477">MRKELTRTKQALSNESIQRIIDTTAYGVLSLNGDDGYLYTVPLSYVYTGGAVYFHGSPRGYKSECFQRTNKTSFSIVGQSQVVPTVRANNFQSVLIWGRLHIVTDIAEKLSALRALAEKYSRGIPDNEEEIQHSLNYVFMVKLVPDWITGKRAALEVREAAEKL</sequence>